<dbReference type="InterPro" id="IPR036116">
    <property type="entry name" value="FN3_sf"/>
</dbReference>
<accession>A0A8E0KJ01</accession>
<dbReference type="InterPro" id="IPR007484">
    <property type="entry name" value="Peptidase_M28"/>
</dbReference>
<dbReference type="Gene3D" id="3.40.630.10">
    <property type="entry name" value="Zn peptidases"/>
    <property type="match status" value="1"/>
</dbReference>
<organism evidence="6 7">
    <name type="scientific">Brevundimonas abyssalis TAR-001</name>
    <dbReference type="NCBI Taxonomy" id="1391729"/>
    <lineage>
        <taxon>Bacteria</taxon>
        <taxon>Pseudomonadati</taxon>
        <taxon>Pseudomonadota</taxon>
        <taxon>Alphaproteobacteria</taxon>
        <taxon>Caulobacterales</taxon>
        <taxon>Caulobacteraceae</taxon>
        <taxon>Brevundimonas</taxon>
    </lineage>
</organism>
<gene>
    <name evidence="6" type="ORF">MBEBAB_0244</name>
</gene>
<dbReference type="GO" id="GO:0006508">
    <property type="term" value="P:proteolysis"/>
    <property type="evidence" value="ECO:0007669"/>
    <property type="project" value="InterPro"/>
</dbReference>
<dbReference type="InterPro" id="IPR013783">
    <property type="entry name" value="Ig-like_fold"/>
</dbReference>
<keyword evidence="2" id="KW-0964">Secreted</keyword>
<protein>
    <submittedName>
        <fullName evidence="6">Leucine aminopeptidase-related protein</fullName>
    </submittedName>
</protein>
<dbReference type="EMBL" id="BATC01000003">
    <property type="protein sequence ID" value="GAD57994.1"/>
    <property type="molecule type" value="Genomic_DNA"/>
</dbReference>
<keyword evidence="6" id="KW-0031">Aminopeptidase</keyword>
<dbReference type="AlphaFoldDB" id="A0A8E0KJ01"/>
<feature type="chain" id="PRO_5034903567" evidence="4">
    <location>
        <begin position="20"/>
        <end position="494"/>
    </location>
</feature>
<dbReference type="PROSITE" id="PS50853">
    <property type="entry name" value="FN3"/>
    <property type="match status" value="1"/>
</dbReference>
<evidence type="ECO:0000256" key="1">
    <source>
        <dbReference type="ARBA" id="ARBA00004613"/>
    </source>
</evidence>
<keyword evidence="6" id="KW-0378">Hydrolase</keyword>
<comment type="caution">
    <text evidence="6">The sequence shown here is derived from an EMBL/GenBank/DDBJ whole genome shotgun (WGS) entry which is preliminary data.</text>
</comment>
<dbReference type="GO" id="GO:0004177">
    <property type="term" value="F:aminopeptidase activity"/>
    <property type="evidence" value="ECO:0007669"/>
    <property type="project" value="UniProtKB-KW"/>
</dbReference>
<keyword evidence="3" id="KW-0482">Metalloprotease</keyword>
<comment type="subcellular location">
    <subcellularLocation>
        <location evidence="1">Secreted</location>
    </subcellularLocation>
</comment>
<dbReference type="Gene3D" id="2.60.40.10">
    <property type="entry name" value="Immunoglobulins"/>
    <property type="match status" value="1"/>
</dbReference>
<feature type="domain" description="Fibronectin type-III" evidence="5">
    <location>
        <begin position="361"/>
        <end position="454"/>
    </location>
</feature>
<dbReference type="SUPFAM" id="SSF53187">
    <property type="entry name" value="Zn-dependent exopeptidases"/>
    <property type="match status" value="1"/>
</dbReference>
<dbReference type="SMART" id="SM00060">
    <property type="entry name" value="FN3"/>
    <property type="match status" value="1"/>
</dbReference>
<keyword evidence="7" id="KW-1185">Reference proteome</keyword>
<dbReference type="GO" id="GO:0005576">
    <property type="term" value="C:extracellular region"/>
    <property type="evidence" value="ECO:0007669"/>
    <property type="project" value="UniProtKB-SubCell"/>
</dbReference>
<evidence type="ECO:0000313" key="7">
    <source>
        <dbReference type="Proteomes" id="UP000016569"/>
    </source>
</evidence>
<dbReference type="Proteomes" id="UP000016569">
    <property type="component" value="Unassembled WGS sequence"/>
</dbReference>
<dbReference type="Pfam" id="PF04389">
    <property type="entry name" value="Peptidase_M28"/>
    <property type="match status" value="1"/>
</dbReference>
<evidence type="ECO:0000256" key="2">
    <source>
        <dbReference type="ARBA" id="ARBA00022525"/>
    </source>
</evidence>
<evidence type="ECO:0000259" key="5">
    <source>
        <dbReference type="PROSITE" id="PS50853"/>
    </source>
</evidence>
<feature type="signal peptide" evidence="4">
    <location>
        <begin position="1"/>
        <end position="19"/>
    </location>
</feature>
<name>A0A8E0KJ01_9CAUL</name>
<keyword evidence="6" id="KW-0645">Protease</keyword>
<dbReference type="InterPro" id="IPR045175">
    <property type="entry name" value="M28_fam"/>
</dbReference>
<evidence type="ECO:0000256" key="3">
    <source>
        <dbReference type="ARBA" id="ARBA00023049"/>
    </source>
</evidence>
<dbReference type="PANTHER" id="PTHR12147:SF26">
    <property type="entry name" value="PEPTIDASE M28 DOMAIN-CONTAINING PROTEIN"/>
    <property type="match status" value="1"/>
</dbReference>
<evidence type="ECO:0000256" key="4">
    <source>
        <dbReference type="SAM" id="SignalP"/>
    </source>
</evidence>
<dbReference type="SUPFAM" id="SSF49265">
    <property type="entry name" value="Fibronectin type III"/>
    <property type="match status" value="1"/>
</dbReference>
<dbReference type="CDD" id="cd00063">
    <property type="entry name" value="FN3"/>
    <property type="match status" value="1"/>
</dbReference>
<keyword evidence="4" id="KW-0732">Signal</keyword>
<dbReference type="GO" id="GO:0008235">
    <property type="term" value="F:metalloexopeptidase activity"/>
    <property type="evidence" value="ECO:0007669"/>
    <property type="project" value="InterPro"/>
</dbReference>
<evidence type="ECO:0000313" key="6">
    <source>
        <dbReference type="EMBL" id="GAD57994.1"/>
    </source>
</evidence>
<dbReference type="PANTHER" id="PTHR12147">
    <property type="entry name" value="METALLOPEPTIDASE M28 FAMILY MEMBER"/>
    <property type="match status" value="1"/>
</dbReference>
<sequence length="494" mass="53108">MRALFTALAIAALPTAAMAQTPPPAEIPALHDIAVAPSPERIEADIATLVGFGTRHTLSETESDTRGIGAARRWIHAEFERISAACGGCLEVMYVSDTVTAPASPSLAEVVSVIAIQRGTADPNRYVLMSGDIDSRVTDVLNATDDSPGANDNASGVAGTLEAARVLTRHRFPATIVYAALAGEEQGLFGGQILAAHAQREGWRLQAVLNNDMIGNSAGINGVVDNTTARVFAEGTRMTETAQEATQRRFTGGEVDSPSRNLARYIERIGEQYVPNLDVMMVYRLDRFGRGGHHRPFNDLGYPGVRIMETNEHYDRQHQDLRNEDGRHYGDTLAYVDFDYAAKLTGLNAVALAGMAWAPPPPADVQIEGAVSPDTTLRWTRPTDAQAPELAGYRIYWRLTTEPQWTHSRWVGDVTEFTLENVVIDNYFFGVAAVADNGAESPVVFPGAAGSFGGYSASSVSGSWSAPSESTARTCIRAFRSVAGSAERNTMSAS</sequence>
<dbReference type="InterPro" id="IPR003961">
    <property type="entry name" value="FN3_dom"/>
</dbReference>
<proteinExistence type="predicted"/>
<reference evidence="7" key="1">
    <citation type="journal article" date="2013" name="Genome Announc.">
        <title>Draft Genome Sequence of the Dimorphic Prosthecate Bacterium Brevundimonas abyssalis TAR-001T.</title>
        <authorList>
            <person name="Tsubouchi T."/>
            <person name="Nishi S."/>
            <person name="Usui K."/>
            <person name="Shimane Y."/>
            <person name="Takaki Y."/>
            <person name="Maruyama T."/>
            <person name="Hatada Y."/>
        </authorList>
    </citation>
    <scope>NUCLEOTIDE SEQUENCE [LARGE SCALE GENOMIC DNA]</scope>
    <source>
        <strain evidence="7">TAR-001</strain>
    </source>
</reference>